<evidence type="ECO:0000259" key="1">
    <source>
        <dbReference type="Pfam" id="PF00534"/>
    </source>
</evidence>
<dbReference type="CDD" id="cd03801">
    <property type="entry name" value="GT4_PimA-like"/>
    <property type="match status" value="1"/>
</dbReference>
<comment type="caution">
    <text evidence="3">The sequence shown here is derived from an EMBL/GenBank/DDBJ whole genome shotgun (WGS) entry which is preliminary data.</text>
</comment>
<dbReference type="Pfam" id="PF13439">
    <property type="entry name" value="Glyco_transf_4"/>
    <property type="match status" value="1"/>
</dbReference>
<organism evidence="3 4">
    <name type="scientific">Paenibacillus odorifer</name>
    <dbReference type="NCBI Taxonomy" id="189426"/>
    <lineage>
        <taxon>Bacteria</taxon>
        <taxon>Bacillati</taxon>
        <taxon>Bacillota</taxon>
        <taxon>Bacilli</taxon>
        <taxon>Bacillales</taxon>
        <taxon>Paenibacillaceae</taxon>
        <taxon>Paenibacillus</taxon>
    </lineage>
</organism>
<dbReference type="Gene3D" id="3.40.50.2000">
    <property type="entry name" value="Glycogen Phosphorylase B"/>
    <property type="match status" value="2"/>
</dbReference>
<dbReference type="InterPro" id="IPR001296">
    <property type="entry name" value="Glyco_trans_1"/>
</dbReference>
<feature type="domain" description="Glycosyl transferase family 1" evidence="1">
    <location>
        <begin position="184"/>
        <end position="340"/>
    </location>
</feature>
<name>A0A1R0X5T7_9BACL</name>
<evidence type="ECO:0000313" key="4">
    <source>
        <dbReference type="Proteomes" id="UP000187465"/>
    </source>
</evidence>
<dbReference type="Pfam" id="PF00534">
    <property type="entry name" value="Glycos_transf_1"/>
    <property type="match status" value="1"/>
</dbReference>
<protein>
    <submittedName>
        <fullName evidence="3">Spore coat protein</fullName>
    </submittedName>
</protein>
<dbReference type="PANTHER" id="PTHR45947:SF3">
    <property type="entry name" value="SULFOQUINOVOSYL TRANSFERASE SQD2"/>
    <property type="match status" value="1"/>
</dbReference>
<dbReference type="EMBL" id="MKQP01000028">
    <property type="protein sequence ID" value="OMD29879.1"/>
    <property type="molecule type" value="Genomic_DNA"/>
</dbReference>
<sequence>MHICIIAPEQFPVPGDGSVEICIWAIARRLAERHKVTIVSRKLPGLPAATILEQVRIIRLPASTPAHYLTSVLEYIQKESFDIIQVDNRPHLMSAVKKQLPHIPVFLFLHSLTFTPGTDKVANALAKADLIIANSHSLQRRLDRRFPQLTTGIHIVLLGADLDRFTPVQTSEKQQLRSFYRLPQTFTVLFVGRVIPRKGVPILIRAMSHLNKHLPAHLVIAGKGKPSYIRQLKLLARRLRVSVTFLGNVAHENIHTLYQAADCFVCPSQNHESFGLVNVEAMASGLPVIASNNGGIREIVASGHNGYLVERYREALPFARHLLRIARNPQLAVTIGSQGRTDALEAFNWQRTANHLEQLYQASTSPQQAYRTLAGGMQL</sequence>
<dbReference type="PANTHER" id="PTHR45947">
    <property type="entry name" value="SULFOQUINOVOSYL TRANSFERASE SQD2"/>
    <property type="match status" value="1"/>
</dbReference>
<reference evidence="3 4" key="1">
    <citation type="submission" date="2016-10" db="EMBL/GenBank/DDBJ databases">
        <title>Paenibacillus species isolates.</title>
        <authorList>
            <person name="Beno S.M."/>
        </authorList>
    </citation>
    <scope>NUCLEOTIDE SEQUENCE [LARGE SCALE GENOMIC DNA]</scope>
    <source>
        <strain evidence="3 4">FSL H7-0604</strain>
    </source>
</reference>
<feature type="domain" description="Glycosyltransferase subfamily 4-like N-terminal" evidence="2">
    <location>
        <begin position="19"/>
        <end position="164"/>
    </location>
</feature>
<keyword evidence="3" id="KW-0946">Virion</keyword>
<gene>
    <name evidence="3" type="ORF">BJP51_21910</name>
</gene>
<dbReference type="AlphaFoldDB" id="A0A1R0X5T7"/>
<dbReference type="Proteomes" id="UP000187465">
    <property type="component" value="Unassembled WGS sequence"/>
</dbReference>
<keyword evidence="3" id="KW-0167">Capsid protein</keyword>
<accession>A0A1R0X5T7</accession>
<dbReference type="GO" id="GO:0016757">
    <property type="term" value="F:glycosyltransferase activity"/>
    <property type="evidence" value="ECO:0007669"/>
    <property type="project" value="InterPro"/>
</dbReference>
<evidence type="ECO:0000259" key="2">
    <source>
        <dbReference type="Pfam" id="PF13439"/>
    </source>
</evidence>
<proteinExistence type="predicted"/>
<dbReference type="InterPro" id="IPR050194">
    <property type="entry name" value="Glycosyltransferase_grp1"/>
</dbReference>
<dbReference type="InterPro" id="IPR028098">
    <property type="entry name" value="Glyco_trans_4-like_N"/>
</dbReference>
<dbReference type="SUPFAM" id="SSF53756">
    <property type="entry name" value="UDP-Glycosyltransferase/glycogen phosphorylase"/>
    <property type="match status" value="1"/>
</dbReference>
<dbReference type="RefSeq" id="WP_076101179.1">
    <property type="nucleotide sequence ID" value="NZ_MKQN01000062.1"/>
</dbReference>
<evidence type="ECO:0000313" key="3">
    <source>
        <dbReference type="EMBL" id="OMD29879.1"/>
    </source>
</evidence>